<feature type="chain" id="PRO_5015500936" description="PDZ domain-containing protein" evidence="2">
    <location>
        <begin position="20"/>
        <end position="421"/>
    </location>
</feature>
<dbReference type="InterPro" id="IPR041489">
    <property type="entry name" value="PDZ_6"/>
</dbReference>
<protein>
    <recommendedName>
        <fullName evidence="3">PDZ domain-containing protein</fullName>
    </recommendedName>
</protein>
<evidence type="ECO:0000259" key="3">
    <source>
        <dbReference type="PROSITE" id="PS50106"/>
    </source>
</evidence>
<reference evidence="4 5" key="1">
    <citation type="submission" date="2018-04" db="EMBL/GenBank/DDBJ databases">
        <title>Genomic Encyclopedia of Type Strains, Phase III (KMG-III): the genomes of soil and plant-associated and newly described type strains.</title>
        <authorList>
            <person name="Whitman W."/>
        </authorList>
    </citation>
    <scope>NUCLEOTIDE SEQUENCE [LARGE SCALE GENOMIC DNA]</scope>
    <source>
        <strain evidence="4 5">NW12</strain>
    </source>
</reference>
<dbReference type="Pfam" id="PF17820">
    <property type="entry name" value="PDZ_6"/>
    <property type="match status" value="1"/>
</dbReference>
<dbReference type="PROSITE" id="PS50106">
    <property type="entry name" value="PDZ"/>
    <property type="match status" value="1"/>
</dbReference>
<evidence type="ECO:0000256" key="1">
    <source>
        <dbReference type="SAM" id="MobiDB-lite"/>
    </source>
</evidence>
<keyword evidence="5" id="KW-1185">Reference proteome</keyword>
<dbReference type="InterPro" id="IPR001969">
    <property type="entry name" value="Aspartic_peptidase_AS"/>
</dbReference>
<dbReference type="Gene3D" id="2.40.70.10">
    <property type="entry name" value="Acid Proteases"/>
    <property type="match status" value="1"/>
</dbReference>
<proteinExistence type="predicted"/>
<dbReference type="SUPFAM" id="SSF50156">
    <property type="entry name" value="PDZ domain-like"/>
    <property type="match status" value="1"/>
</dbReference>
<dbReference type="Gene3D" id="2.30.42.10">
    <property type="match status" value="1"/>
</dbReference>
<feature type="compositionally biased region" description="Low complexity" evidence="1">
    <location>
        <begin position="32"/>
        <end position="47"/>
    </location>
</feature>
<feature type="region of interest" description="Disordered" evidence="1">
    <location>
        <begin position="25"/>
        <end position="53"/>
    </location>
</feature>
<name>A0A2T4YQR1_9SPHN</name>
<dbReference type="AlphaFoldDB" id="A0A2T4YQR1"/>
<sequence>MRMLTLAIVPLLAVLSVSARQPASEAVPEANPSGSTPGTSPGPATSPADRDQGVARLAADTETRWVPFDLTPGNQIRFVMQIDGRSITAILDTGVSYTLLADTSPAVVRRALKPGGRASAIGGSVALRWMPTRSITLGGLTRSGGGVSVAALPALATGSATAVDLLVGRDLLAAHALDIDYPARRFRLIPTGRLPFAGDTAPLTISSDRRVYESAIRIGTHALAPIVVDTGDGSAITVTAAGWRRAAPPGLPTTTAIAYGLGGSVVSGLAIAPEIRVGTLVARDTEVRIEPEAGFSQSIGAAGRLGSGFLQHYRVLLDPSAARMVLRRGDVADPRPIRSTSGLLMGVESNRLKVLHVMRGGPAEASGWQVGDLICSIDGQPIPRDYPTSPLADWTIRPPGSVVRLGLCDGTTRTLTLRTFY</sequence>
<comment type="caution">
    <text evidence="4">The sequence shown here is derived from an EMBL/GenBank/DDBJ whole genome shotgun (WGS) entry which is preliminary data.</text>
</comment>
<keyword evidence="2" id="KW-0732">Signal</keyword>
<feature type="signal peptide" evidence="2">
    <location>
        <begin position="1"/>
        <end position="19"/>
    </location>
</feature>
<gene>
    <name evidence="4" type="ORF">C8J24_2093</name>
</gene>
<feature type="domain" description="PDZ" evidence="3">
    <location>
        <begin position="338"/>
        <end position="382"/>
    </location>
</feature>
<dbReference type="InterPro" id="IPR001478">
    <property type="entry name" value="PDZ"/>
</dbReference>
<evidence type="ECO:0000256" key="2">
    <source>
        <dbReference type="SAM" id="SignalP"/>
    </source>
</evidence>
<dbReference type="PROSITE" id="PS00141">
    <property type="entry name" value="ASP_PROTEASE"/>
    <property type="match status" value="1"/>
</dbReference>
<evidence type="ECO:0000313" key="5">
    <source>
        <dbReference type="Proteomes" id="UP000240996"/>
    </source>
</evidence>
<dbReference type="EMBL" id="PZZN01000002">
    <property type="protein sequence ID" value="PTM45860.1"/>
    <property type="molecule type" value="Genomic_DNA"/>
</dbReference>
<evidence type="ECO:0000313" key="4">
    <source>
        <dbReference type="EMBL" id="PTM45860.1"/>
    </source>
</evidence>
<dbReference type="GO" id="GO:0004190">
    <property type="term" value="F:aspartic-type endopeptidase activity"/>
    <property type="evidence" value="ECO:0007669"/>
    <property type="project" value="InterPro"/>
</dbReference>
<dbReference type="Proteomes" id="UP000240996">
    <property type="component" value="Unassembled WGS sequence"/>
</dbReference>
<dbReference type="InterPro" id="IPR021109">
    <property type="entry name" value="Peptidase_aspartic_dom_sf"/>
</dbReference>
<dbReference type="SUPFAM" id="SSF50630">
    <property type="entry name" value="Acid proteases"/>
    <property type="match status" value="1"/>
</dbReference>
<dbReference type="GO" id="GO:0006508">
    <property type="term" value="P:proteolysis"/>
    <property type="evidence" value="ECO:0007669"/>
    <property type="project" value="InterPro"/>
</dbReference>
<accession>A0A2T4YQR1</accession>
<dbReference type="InterPro" id="IPR036034">
    <property type="entry name" value="PDZ_sf"/>
</dbReference>
<organism evidence="4 5">
    <name type="scientific">Sphingomonas aerolata</name>
    <dbReference type="NCBI Taxonomy" id="185951"/>
    <lineage>
        <taxon>Bacteria</taxon>
        <taxon>Pseudomonadati</taxon>
        <taxon>Pseudomonadota</taxon>
        <taxon>Alphaproteobacteria</taxon>
        <taxon>Sphingomonadales</taxon>
        <taxon>Sphingomonadaceae</taxon>
        <taxon>Sphingomonas</taxon>
    </lineage>
</organism>
<dbReference type="RefSeq" id="WP_244180614.1">
    <property type="nucleotide sequence ID" value="NZ_PZZN01000002.1"/>
</dbReference>